<proteinExistence type="inferred from homology"/>
<dbReference type="InterPro" id="IPR010994">
    <property type="entry name" value="RuvA_2-like"/>
</dbReference>
<dbReference type="InterPro" id="IPR011335">
    <property type="entry name" value="Restrct_endonuc-II-like"/>
</dbReference>
<dbReference type="VEuPathDB" id="VectorBase:MDOMA2_013062"/>
<evidence type="ECO:0000256" key="1">
    <source>
        <dbReference type="ARBA" id="ARBA00004123"/>
    </source>
</evidence>
<accession>A0A9J7CKP7</accession>
<gene>
    <name evidence="9" type="primary">LOC101888986</name>
</gene>
<reference evidence="9" key="1">
    <citation type="submission" date="2025-08" db="UniProtKB">
        <authorList>
            <consortium name="RefSeq"/>
        </authorList>
    </citation>
    <scope>IDENTIFICATION</scope>
    <source>
        <strain evidence="9">Aabys</strain>
        <tissue evidence="9">Whole body</tissue>
    </source>
</reference>
<dbReference type="RefSeq" id="XP_005177617.3">
    <property type="nucleotide sequence ID" value="XM_005177560.4"/>
</dbReference>
<dbReference type="OrthoDB" id="10262814at2759"/>
<sequence length="276" mass="31130">MRNVQTFIVNNFGDALATMEIPEIPTAPKIARKEPPKTVQKIPANKPLPNKAATDMFQIKKPEEIPTTTAKTTPSNPHCILVHPKQRGNPILKSILNCPLEFRDDILPDYVVGRTTCVLYLSLKYHQLNPDYICQRLKELGKLYELRVLLVQVDTPEPHGALKTLTRISLLADLTLMLAWNAEEAGKIIETYKLFEKRPPDWIMERVDSNPHQKLVSALTNIKPVNKTDATTLLQNFGSLEKIINASEHSLSQVTGLGPRKAKKLYKTLQEPFLAK</sequence>
<dbReference type="PANTHER" id="PTHR12749">
    <property type="entry name" value="EXCISION REPAIR CROSS-COMPLEMENTING 1 ERCC1"/>
    <property type="match status" value="1"/>
</dbReference>
<evidence type="ECO:0000256" key="2">
    <source>
        <dbReference type="ARBA" id="ARBA00008283"/>
    </source>
</evidence>
<feature type="domain" description="ERCC1-like central" evidence="7">
    <location>
        <begin position="80"/>
        <end position="193"/>
    </location>
</feature>
<keyword evidence="6" id="KW-0539">Nucleus</keyword>
<dbReference type="PANTHER" id="PTHR12749:SF0">
    <property type="entry name" value="DNA EXCISION REPAIR PROTEIN ERCC-1"/>
    <property type="match status" value="1"/>
</dbReference>
<evidence type="ECO:0000256" key="5">
    <source>
        <dbReference type="ARBA" id="ARBA00023204"/>
    </source>
</evidence>
<dbReference type="GeneID" id="101888986"/>
<organism evidence="8 9">
    <name type="scientific">Musca domestica</name>
    <name type="common">House fly</name>
    <dbReference type="NCBI Taxonomy" id="7370"/>
    <lineage>
        <taxon>Eukaryota</taxon>
        <taxon>Metazoa</taxon>
        <taxon>Ecdysozoa</taxon>
        <taxon>Arthropoda</taxon>
        <taxon>Hexapoda</taxon>
        <taxon>Insecta</taxon>
        <taxon>Pterygota</taxon>
        <taxon>Neoptera</taxon>
        <taxon>Endopterygota</taxon>
        <taxon>Diptera</taxon>
        <taxon>Brachycera</taxon>
        <taxon>Muscomorpha</taxon>
        <taxon>Muscoidea</taxon>
        <taxon>Muscidae</taxon>
        <taxon>Musca</taxon>
    </lineage>
</organism>
<dbReference type="STRING" id="7370.A0A1I8MQQ3"/>
<keyword evidence="5" id="KW-0234">DNA repair</keyword>
<evidence type="ECO:0000259" key="7">
    <source>
        <dbReference type="Pfam" id="PF03834"/>
    </source>
</evidence>
<dbReference type="InterPro" id="IPR004579">
    <property type="entry name" value="ERCC1/RAD10/SWI10"/>
</dbReference>
<evidence type="ECO:0000313" key="8">
    <source>
        <dbReference type="Proteomes" id="UP001652621"/>
    </source>
</evidence>
<keyword evidence="4" id="KW-0238">DNA-binding</keyword>
<dbReference type="SUPFAM" id="SSF52980">
    <property type="entry name" value="Restriction endonuclease-like"/>
    <property type="match status" value="1"/>
</dbReference>
<evidence type="ECO:0000256" key="4">
    <source>
        <dbReference type="ARBA" id="ARBA00023125"/>
    </source>
</evidence>
<dbReference type="eggNOG" id="KOG2841">
    <property type="taxonomic scope" value="Eukaryota"/>
</dbReference>
<keyword evidence="8" id="KW-1185">Reference proteome</keyword>
<evidence type="ECO:0000313" key="9">
    <source>
        <dbReference type="RefSeq" id="XP_005177617.3"/>
    </source>
</evidence>
<dbReference type="SUPFAM" id="SSF47781">
    <property type="entry name" value="RuvA domain 2-like"/>
    <property type="match status" value="1"/>
</dbReference>
<dbReference type="Pfam" id="PF03834">
    <property type="entry name" value="Rad10"/>
    <property type="match status" value="1"/>
</dbReference>
<dbReference type="Gene3D" id="3.40.50.10130">
    <property type="match status" value="1"/>
</dbReference>
<evidence type="ECO:0000256" key="6">
    <source>
        <dbReference type="ARBA" id="ARBA00023242"/>
    </source>
</evidence>
<comment type="subcellular location">
    <subcellularLocation>
        <location evidence="1">Nucleus</location>
    </subcellularLocation>
</comment>
<keyword evidence="3" id="KW-0227">DNA damage</keyword>
<protein>
    <submittedName>
        <fullName evidence="9">DNA excision repair protein ERCC-1</fullName>
    </submittedName>
</protein>
<dbReference type="NCBIfam" id="TIGR00597">
    <property type="entry name" value="rad10"/>
    <property type="match status" value="1"/>
</dbReference>
<name>A0A9J7CKP7_MUSDO</name>
<dbReference type="InterPro" id="IPR047260">
    <property type="entry name" value="ERCC1-like_central_dom"/>
</dbReference>
<evidence type="ECO:0000256" key="3">
    <source>
        <dbReference type="ARBA" id="ARBA00022763"/>
    </source>
</evidence>
<comment type="similarity">
    <text evidence="2">Belongs to the ERCC1/RAD10/SWI10 family.</text>
</comment>
<dbReference type="CDD" id="cd22325">
    <property type="entry name" value="ERCC1_C-like"/>
    <property type="match status" value="1"/>
</dbReference>
<dbReference type="Pfam" id="PF14520">
    <property type="entry name" value="HHH_5"/>
    <property type="match status" value="1"/>
</dbReference>
<dbReference type="Gene3D" id="1.10.150.20">
    <property type="entry name" value="5' to 3' exonuclease, C-terminal subdomain"/>
    <property type="match status" value="1"/>
</dbReference>
<dbReference type="Proteomes" id="UP001652621">
    <property type="component" value="Unplaced"/>
</dbReference>
<dbReference type="VEuPathDB" id="VectorBase:MDOA007466"/>